<protein>
    <submittedName>
        <fullName evidence="1">Uncharacterized protein</fullName>
    </submittedName>
</protein>
<evidence type="ECO:0000313" key="2">
    <source>
        <dbReference type="Proteomes" id="UP000178985"/>
    </source>
</evidence>
<evidence type="ECO:0000313" key="1">
    <source>
        <dbReference type="EMBL" id="OGI64044.1"/>
    </source>
</evidence>
<reference evidence="1 2" key="1">
    <citation type="journal article" date="2016" name="Nat. Commun.">
        <title>Thousands of microbial genomes shed light on interconnected biogeochemical processes in an aquifer system.</title>
        <authorList>
            <person name="Anantharaman K."/>
            <person name="Brown C.T."/>
            <person name="Hug L.A."/>
            <person name="Sharon I."/>
            <person name="Castelle C.J."/>
            <person name="Probst A.J."/>
            <person name="Thomas B.C."/>
            <person name="Singh A."/>
            <person name="Wilkins M.J."/>
            <person name="Karaoz U."/>
            <person name="Brodie E.L."/>
            <person name="Williams K.H."/>
            <person name="Hubbard S.S."/>
            <person name="Banfield J.F."/>
        </authorList>
    </citation>
    <scope>NUCLEOTIDE SEQUENCE [LARGE SCALE GENOMIC DNA]</scope>
</reference>
<sequence length="69" mass="8401">MKKLLLCRVVLLLITVFSIYQYDKGIQCEKENDLLKKQIELMKDPDYIRTQIFHQMQPYPLTEKEIFQH</sequence>
<accession>A0A1F6V3M5</accession>
<gene>
    <name evidence="1" type="ORF">A2733_02490</name>
</gene>
<dbReference type="AlphaFoldDB" id="A0A1F6V3M5"/>
<dbReference type="EMBL" id="MFTO01000008">
    <property type="protein sequence ID" value="OGI64044.1"/>
    <property type="molecule type" value="Genomic_DNA"/>
</dbReference>
<organism evidence="1 2">
    <name type="scientific">Candidatus Nomurabacteria bacterium RIFCSPHIGHO2_01_FULL_40_20</name>
    <dbReference type="NCBI Taxonomy" id="1801738"/>
    <lineage>
        <taxon>Bacteria</taxon>
        <taxon>Candidatus Nomuraibacteriota</taxon>
    </lineage>
</organism>
<name>A0A1F6V3M5_9BACT</name>
<comment type="caution">
    <text evidence="1">The sequence shown here is derived from an EMBL/GenBank/DDBJ whole genome shotgun (WGS) entry which is preliminary data.</text>
</comment>
<dbReference type="Proteomes" id="UP000178985">
    <property type="component" value="Unassembled WGS sequence"/>
</dbReference>
<proteinExistence type="predicted"/>